<dbReference type="GeneID" id="108614048"/>
<reference evidence="3" key="1">
    <citation type="journal article" date="1997" name="Nucleic Acids Res.">
        <title>tRNAscan-SE: a program for improved detection of transfer RNA genes in genomic sequence.</title>
        <authorList>
            <person name="Lowe T.M."/>
            <person name="Eddy S.R."/>
        </authorList>
    </citation>
    <scope>NUCLEOTIDE SEQUENCE [LARGE SCALE GENOMIC DNA]</scope>
</reference>
<keyword evidence="2" id="KW-0812">Transmembrane</keyword>
<feature type="region of interest" description="Disordered" evidence="1">
    <location>
        <begin position="42"/>
        <end position="89"/>
    </location>
</feature>
<feature type="transmembrane region" description="Helical" evidence="2">
    <location>
        <begin position="269"/>
        <end position="289"/>
    </location>
</feature>
<reference evidence="3" key="2">
    <citation type="journal article" date="2016" name="G3 (Bethesda)">
        <title>Genome Evolution in Three Species of Cactophilic Drosophila.</title>
        <authorList>
            <person name="Sanchez-Flores A."/>
            <person name="Penazola F."/>
            <person name="Carpinteyro-Ponce J."/>
            <person name="Nazario-Yepiz N."/>
            <person name="Abreu-Goodger C."/>
            <person name="Machado C.A."/>
            <person name="Markow T.A."/>
        </authorList>
    </citation>
    <scope>NUCLEOTIDE SEQUENCE [LARGE SCALE GENOMIC DNA]</scope>
</reference>
<organism evidence="3 4">
    <name type="scientific">Drosophila arizonae</name>
    <name type="common">Fruit fly</name>
    <dbReference type="NCBI Taxonomy" id="7263"/>
    <lineage>
        <taxon>Eukaryota</taxon>
        <taxon>Metazoa</taxon>
        <taxon>Ecdysozoa</taxon>
        <taxon>Arthropoda</taxon>
        <taxon>Hexapoda</taxon>
        <taxon>Insecta</taxon>
        <taxon>Pterygota</taxon>
        <taxon>Neoptera</taxon>
        <taxon>Endopterygota</taxon>
        <taxon>Diptera</taxon>
        <taxon>Brachycera</taxon>
        <taxon>Muscomorpha</taxon>
        <taxon>Ephydroidea</taxon>
        <taxon>Drosophilidae</taxon>
        <taxon>Drosophila</taxon>
    </lineage>
</organism>
<evidence type="ECO:0000313" key="4">
    <source>
        <dbReference type="RefSeq" id="XP_017863449.1"/>
    </source>
</evidence>
<accession>A0ABM1P8B3</accession>
<proteinExistence type="predicted"/>
<evidence type="ECO:0000256" key="1">
    <source>
        <dbReference type="SAM" id="MobiDB-lite"/>
    </source>
</evidence>
<dbReference type="Proteomes" id="UP000694904">
    <property type="component" value="Chromosome 4"/>
</dbReference>
<evidence type="ECO:0000256" key="2">
    <source>
        <dbReference type="SAM" id="Phobius"/>
    </source>
</evidence>
<sequence>MMQKQRSPYTGGGFNLQQLKATTFNKAENVSGRPFLAQLAHQVQVQQRPQHHLSGSPPQPMHFLPGKKTPHSAHAAYDRGHAGQDHAPCTGTSRSYNSISNYNGAYEGDLRALPIILTKNSSAPMTGDCCGMRHLARDDDDNNNNNSMDHLDKMGGMGHMDSMGHMENMNSMSNAGHLGHGGYGGHVGPMGSMGSMGSMGHLDSMDSGKAYQSDTDSETEYSQHIQSVDAANGEPTRWRRAFDFLKSGMPPHRQERMEAVLQRCCENTFFNHVLLVLQLFSILLGGLLMQSLRLGANLTQLSFRLWHCKFQLRTFQRQLLWRMANAKGNDAILFLGVMLISPWLFLISLVGFCISFMFYFKEGVGVILRYLRLQMLN</sequence>
<name>A0ABM1P8B3_DROAR</name>
<keyword evidence="2" id="KW-1133">Transmembrane helix</keyword>
<feature type="transmembrane region" description="Helical" evidence="2">
    <location>
        <begin position="332"/>
        <end position="360"/>
    </location>
</feature>
<feature type="compositionally biased region" description="Polar residues" evidence="1">
    <location>
        <begin position="210"/>
        <end position="223"/>
    </location>
</feature>
<reference evidence="4" key="3">
    <citation type="submission" date="2025-08" db="UniProtKB">
        <authorList>
            <consortium name="RefSeq"/>
        </authorList>
    </citation>
    <scope>IDENTIFICATION</scope>
    <source>
        <tissue evidence="4">Whole organism</tissue>
    </source>
</reference>
<feature type="region of interest" description="Disordered" evidence="1">
    <location>
        <begin position="204"/>
        <end position="223"/>
    </location>
</feature>
<protein>
    <submittedName>
        <fullName evidence="4">Uncharacterized protein LOC108614048</fullName>
    </submittedName>
</protein>
<keyword evidence="3" id="KW-1185">Reference proteome</keyword>
<dbReference type="RefSeq" id="XP_017863449.1">
    <property type="nucleotide sequence ID" value="XM_018007960.1"/>
</dbReference>
<evidence type="ECO:0000313" key="3">
    <source>
        <dbReference type="Proteomes" id="UP000694904"/>
    </source>
</evidence>
<keyword evidence="2" id="KW-0472">Membrane</keyword>
<gene>
    <name evidence="4" type="primary">LOC108614048</name>
</gene>